<dbReference type="PANTHER" id="PTHR43793:SF1">
    <property type="entry name" value="FAD SYNTHASE"/>
    <property type="match status" value="1"/>
</dbReference>
<dbReference type="GO" id="GO:0047348">
    <property type="term" value="F:glycerol-3-phosphate cytidylyltransferase activity"/>
    <property type="evidence" value="ECO:0007669"/>
    <property type="project" value="UniProtKB-EC"/>
</dbReference>
<reference evidence="4 5" key="1">
    <citation type="submission" date="2019-09" db="EMBL/GenBank/DDBJ databases">
        <authorList>
            <person name="Chandra G."/>
            <person name="Truman W A."/>
        </authorList>
    </citation>
    <scope>NUCLEOTIDE SEQUENCE [LARGE SCALE GENOMIC DNA]</scope>
    <source>
        <strain evidence="4">PS833</strain>
    </source>
</reference>
<evidence type="ECO:0000313" key="4">
    <source>
        <dbReference type="EMBL" id="VVO42272.1"/>
    </source>
</evidence>
<dbReference type="RefSeq" id="WP_150801048.1">
    <property type="nucleotide sequence ID" value="NZ_CABVHU010000023.1"/>
</dbReference>
<accession>A0A5E7FUF1</accession>
<proteinExistence type="predicted"/>
<name>A0A5E7FUF1_PSEFL</name>
<dbReference type="SUPFAM" id="SSF52374">
    <property type="entry name" value="Nucleotidylyl transferase"/>
    <property type="match status" value="1"/>
</dbReference>
<feature type="domain" description="Cytidyltransferase-like" evidence="3">
    <location>
        <begin position="7"/>
        <end position="126"/>
    </location>
</feature>
<dbReference type="InterPro" id="IPR050385">
    <property type="entry name" value="Archaeal_FAD_synthase"/>
</dbReference>
<dbReference type="EMBL" id="CABVHU010000023">
    <property type="protein sequence ID" value="VVO42272.1"/>
    <property type="molecule type" value="Genomic_DNA"/>
</dbReference>
<keyword evidence="1 4" id="KW-0808">Transferase</keyword>
<organism evidence="4 5">
    <name type="scientific">Pseudomonas fluorescens</name>
    <dbReference type="NCBI Taxonomy" id="294"/>
    <lineage>
        <taxon>Bacteria</taxon>
        <taxon>Pseudomonadati</taxon>
        <taxon>Pseudomonadota</taxon>
        <taxon>Gammaproteobacteria</taxon>
        <taxon>Pseudomonadales</taxon>
        <taxon>Pseudomonadaceae</taxon>
        <taxon>Pseudomonas</taxon>
    </lineage>
</organism>
<dbReference type="InterPro" id="IPR014729">
    <property type="entry name" value="Rossmann-like_a/b/a_fold"/>
</dbReference>
<evidence type="ECO:0000256" key="1">
    <source>
        <dbReference type="ARBA" id="ARBA00022679"/>
    </source>
</evidence>
<dbReference type="Pfam" id="PF01467">
    <property type="entry name" value="CTP_transf_like"/>
    <property type="match status" value="1"/>
</dbReference>
<dbReference type="Gene3D" id="3.40.50.620">
    <property type="entry name" value="HUPs"/>
    <property type="match status" value="1"/>
</dbReference>
<dbReference type="Proteomes" id="UP000409037">
    <property type="component" value="Unassembled WGS sequence"/>
</dbReference>
<dbReference type="InterPro" id="IPR004821">
    <property type="entry name" value="Cyt_trans-like"/>
</dbReference>
<keyword evidence="2 4" id="KW-0548">Nucleotidyltransferase</keyword>
<dbReference type="OrthoDB" id="9802794at2"/>
<dbReference type="AlphaFoldDB" id="A0A5E7FUF1"/>
<evidence type="ECO:0000259" key="3">
    <source>
        <dbReference type="Pfam" id="PF01467"/>
    </source>
</evidence>
<dbReference type="EC" id="2.7.7.39" evidence="4"/>
<dbReference type="NCBIfam" id="TIGR00125">
    <property type="entry name" value="cyt_tran_rel"/>
    <property type="match status" value="1"/>
</dbReference>
<protein>
    <submittedName>
        <fullName evidence="4">Glycerol-3-phosphate cytidylyltransferase</fullName>
        <ecNumber evidence="4">2.7.7.39</ecNumber>
    </submittedName>
</protein>
<evidence type="ECO:0000313" key="5">
    <source>
        <dbReference type="Proteomes" id="UP000409037"/>
    </source>
</evidence>
<sequence>MNKKIVITYGTFDLFHIGHLNLLQRLKEYGDYLIVGVSTDEFNAGKNKQTIVPFGDRLEIVRNIKCVDLAIPEATWDQKTRDISQYNVTTFGMGHDWEGKFDELKEFCEVVYLPRTPNISSTDIKQILKVLDKSHVTELKQALDIISSIVERFE</sequence>
<dbReference type="PANTHER" id="PTHR43793">
    <property type="entry name" value="FAD SYNTHASE"/>
    <property type="match status" value="1"/>
</dbReference>
<evidence type="ECO:0000256" key="2">
    <source>
        <dbReference type="ARBA" id="ARBA00022695"/>
    </source>
</evidence>
<gene>
    <name evidence="4" type="primary">tarD</name>
    <name evidence="4" type="ORF">PS833_05979</name>
</gene>